<dbReference type="Pfam" id="PF00482">
    <property type="entry name" value="T2SSF"/>
    <property type="match status" value="1"/>
</dbReference>
<feature type="transmembrane region" description="Helical" evidence="6">
    <location>
        <begin position="60"/>
        <end position="88"/>
    </location>
</feature>
<evidence type="ECO:0000256" key="1">
    <source>
        <dbReference type="ARBA" id="ARBA00004651"/>
    </source>
</evidence>
<name>A0ABW2SN20_9ACTO</name>
<proteinExistence type="predicted"/>
<dbReference type="InterPro" id="IPR018076">
    <property type="entry name" value="T2SS_GspF_dom"/>
</dbReference>
<dbReference type="RefSeq" id="WP_380974431.1">
    <property type="nucleotide sequence ID" value="NZ_JBHTEF010000001.1"/>
</dbReference>
<dbReference type="PANTHER" id="PTHR35007:SF3">
    <property type="entry name" value="POSSIBLE CONSERVED ALANINE RICH MEMBRANE PROTEIN"/>
    <property type="match status" value="1"/>
</dbReference>
<evidence type="ECO:0000256" key="4">
    <source>
        <dbReference type="ARBA" id="ARBA00022989"/>
    </source>
</evidence>
<organism evidence="8 9">
    <name type="scientific">Schaalia naturae</name>
    <dbReference type="NCBI Taxonomy" id="635203"/>
    <lineage>
        <taxon>Bacteria</taxon>
        <taxon>Bacillati</taxon>
        <taxon>Actinomycetota</taxon>
        <taxon>Actinomycetes</taxon>
        <taxon>Actinomycetales</taxon>
        <taxon>Actinomycetaceae</taxon>
        <taxon>Schaalia</taxon>
    </lineage>
</organism>
<feature type="transmembrane region" description="Helical" evidence="6">
    <location>
        <begin position="227"/>
        <end position="249"/>
    </location>
</feature>
<accession>A0ABW2SN20</accession>
<evidence type="ECO:0000313" key="9">
    <source>
        <dbReference type="Proteomes" id="UP001596527"/>
    </source>
</evidence>
<evidence type="ECO:0000313" key="8">
    <source>
        <dbReference type="EMBL" id="MFC7581265.1"/>
    </source>
</evidence>
<evidence type="ECO:0000259" key="7">
    <source>
        <dbReference type="Pfam" id="PF00482"/>
    </source>
</evidence>
<keyword evidence="2" id="KW-1003">Cell membrane</keyword>
<dbReference type="EMBL" id="JBHTEF010000001">
    <property type="protein sequence ID" value="MFC7581265.1"/>
    <property type="molecule type" value="Genomic_DNA"/>
</dbReference>
<feature type="transmembrane region" description="Helical" evidence="6">
    <location>
        <begin position="255"/>
        <end position="272"/>
    </location>
</feature>
<keyword evidence="3 6" id="KW-0812">Transmembrane</keyword>
<evidence type="ECO:0000256" key="2">
    <source>
        <dbReference type="ARBA" id="ARBA00022475"/>
    </source>
</evidence>
<reference evidence="9" key="1">
    <citation type="journal article" date="2019" name="Int. J. Syst. Evol. Microbiol.">
        <title>The Global Catalogue of Microorganisms (GCM) 10K type strain sequencing project: providing services to taxonomists for standard genome sequencing and annotation.</title>
        <authorList>
            <consortium name="The Broad Institute Genomics Platform"/>
            <consortium name="The Broad Institute Genome Sequencing Center for Infectious Disease"/>
            <person name="Wu L."/>
            <person name="Ma J."/>
        </authorList>
    </citation>
    <scope>NUCLEOTIDE SEQUENCE [LARGE SCALE GENOMIC DNA]</scope>
    <source>
        <strain evidence="9">CCUG 56698</strain>
    </source>
</reference>
<protein>
    <submittedName>
        <fullName evidence="8">Type II secretion system F family protein</fullName>
    </submittedName>
</protein>
<evidence type="ECO:0000256" key="3">
    <source>
        <dbReference type="ARBA" id="ARBA00022692"/>
    </source>
</evidence>
<dbReference type="PANTHER" id="PTHR35007">
    <property type="entry name" value="INTEGRAL MEMBRANE PROTEIN-RELATED"/>
    <property type="match status" value="1"/>
</dbReference>
<evidence type="ECO:0000256" key="5">
    <source>
        <dbReference type="ARBA" id="ARBA00023136"/>
    </source>
</evidence>
<evidence type="ECO:0000256" key="6">
    <source>
        <dbReference type="SAM" id="Phobius"/>
    </source>
</evidence>
<sequence length="286" mass="30130">MSAVLAGLGLGTGLVLVLAVWAGLPPVSVGRPRWWLRWADQIVRAGVSGLTPWRLSALSAAMTAILFIAVLAWSGVWTVAAAIALMAMPVPAMAVAGRARARGAELRESWPEVVDFLVSGVRAGAGLPELLCELATVGPEPLRPQFAAFASEYGADGRFSPALTRLKERFADPVADRIVEALRLARDVGGSDLSVLLRDLGVLLREDARVRGELEARQSWTVNAARLGVAAPWLVLLMIASQAQAGAAYSTPEGAVVLGVGAAVSIIAYLAMKRLGALPTDRRSLR</sequence>
<feature type="domain" description="Type II secretion system protein GspF" evidence="7">
    <location>
        <begin position="115"/>
        <end position="239"/>
    </location>
</feature>
<comment type="caution">
    <text evidence="8">The sequence shown here is derived from an EMBL/GenBank/DDBJ whole genome shotgun (WGS) entry which is preliminary data.</text>
</comment>
<comment type="subcellular location">
    <subcellularLocation>
        <location evidence="1">Cell membrane</location>
        <topology evidence="1">Multi-pass membrane protein</topology>
    </subcellularLocation>
</comment>
<keyword evidence="9" id="KW-1185">Reference proteome</keyword>
<gene>
    <name evidence="8" type="ORF">ACFQWG_08665</name>
</gene>
<keyword evidence="4 6" id="KW-1133">Transmembrane helix</keyword>
<dbReference type="Proteomes" id="UP001596527">
    <property type="component" value="Unassembled WGS sequence"/>
</dbReference>
<keyword evidence="5 6" id="KW-0472">Membrane</keyword>